<dbReference type="Proteomes" id="UP001590951">
    <property type="component" value="Unassembled WGS sequence"/>
</dbReference>
<accession>A0ABR4AZV9</accession>
<name>A0ABR4AZV9_9LECA</name>
<reference evidence="1 2" key="1">
    <citation type="submission" date="2024-09" db="EMBL/GenBank/DDBJ databases">
        <title>Rethinking Asexuality: The Enigmatic Case of Functional Sexual Genes in Lepraria (Stereocaulaceae).</title>
        <authorList>
            <person name="Doellman M."/>
            <person name="Sun Y."/>
            <person name="Barcenas-Pena A."/>
            <person name="Lumbsch H.T."/>
            <person name="Grewe F."/>
        </authorList>
    </citation>
    <scope>NUCLEOTIDE SEQUENCE [LARGE SCALE GENOMIC DNA]</scope>
    <source>
        <strain evidence="1 2">Grewe 0041</strain>
    </source>
</reference>
<dbReference type="EMBL" id="JBHFEH010000038">
    <property type="protein sequence ID" value="KAL2051170.1"/>
    <property type="molecule type" value="Genomic_DNA"/>
</dbReference>
<sequence length="292" mass="33005">MQPMYTSKSNKKTLTKLKTIDRFSLEPPATPKSKAVIDGLHAFEIKHEGYHVQHHSESKLIYLTYLTDKATSFVKSDSFCLAKSYYRIDMVRDVAITLNARFLAELISLNVKTSAKKSAAHTSAELYKLLIEVRNWVDYPNPDPTALWYRRRKTQESAVELTKTMKASISEAAPKYKALSSWLNWGTATPDENQEPSAFRDLGVMIAKSLQAAGHHDADVDQMAWMLAVSGSGTPVTAATEVLHYFISEDAEQHWHEIQKLAIDSSEKANTKLEITSWKRYAWTANKFASEQ</sequence>
<keyword evidence="2" id="KW-1185">Reference proteome</keyword>
<evidence type="ECO:0000313" key="2">
    <source>
        <dbReference type="Proteomes" id="UP001590951"/>
    </source>
</evidence>
<organism evidence="1 2">
    <name type="scientific">Lepraria finkii</name>
    <dbReference type="NCBI Taxonomy" id="1340010"/>
    <lineage>
        <taxon>Eukaryota</taxon>
        <taxon>Fungi</taxon>
        <taxon>Dikarya</taxon>
        <taxon>Ascomycota</taxon>
        <taxon>Pezizomycotina</taxon>
        <taxon>Lecanoromycetes</taxon>
        <taxon>OSLEUM clade</taxon>
        <taxon>Lecanoromycetidae</taxon>
        <taxon>Lecanorales</taxon>
        <taxon>Lecanorineae</taxon>
        <taxon>Stereocaulaceae</taxon>
        <taxon>Lepraria</taxon>
    </lineage>
</organism>
<evidence type="ECO:0000313" key="1">
    <source>
        <dbReference type="EMBL" id="KAL2051170.1"/>
    </source>
</evidence>
<protein>
    <submittedName>
        <fullName evidence="1">Uncharacterized protein</fullName>
    </submittedName>
</protein>
<gene>
    <name evidence="1" type="ORF">ABVK25_008599</name>
</gene>
<comment type="caution">
    <text evidence="1">The sequence shown here is derived from an EMBL/GenBank/DDBJ whole genome shotgun (WGS) entry which is preliminary data.</text>
</comment>
<proteinExistence type="predicted"/>